<protein>
    <submittedName>
        <fullName evidence="2">Uncharacterized protein</fullName>
    </submittedName>
</protein>
<evidence type="ECO:0000313" key="2">
    <source>
        <dbReference type="EMBL" id="JAC62812.1"/>
    </source>
</evidence>
<proteinExistence type="predicted"/>
<sequence>SSVNADDTLISYDEVETLDYDLKIDLEQDWNQLFRNAPLPSPSGDDTDADGSQDTTGANYYDYGDDLSSFTNLVRPRAALEARMEHGTPTDDGIADYDACWLVCPDSNNQDDGTGLVNNKHIQSVAKGLVGLFQHKAGSSGANELEFELSGSQLGTADSDREIRIDQTAVHAWMGTSGEYGSNVFVEAQIEQLMTACSDIGRYHQVDVSGAQASAGRRALALREGDILQIKVIVYDKTGVDPTTANNHRTWLVGLKQSPGGAYDPSSGYATQTVEL</sequence>
<name>A0A061QQ74_9CHLO</name>
<dbReference type="AlphaFoldDB" id="A0A061QQ74"/>
<feature type="non-terminal residue" evidence="2">
    <location>
        <position position="1"/>
    </location>
</feature>
<reference evidence="2" key="1">
    <citation type="submission" date="2014-05" db="EMBL/GenBank/DDBJ databases">
        <title>The transcriptome of the halophilic microalga Tetraselmis sp. GSL018 isolated from the Great Salt Lake, Utah.</title>
        <authorList>
            <person name="Jinkerson R.E."/>
            <person name="D'Adamo S."/>
            <person name="Posewitz M.C."/>
        </authorList>
    </citation>
    <scope>NUCLEOTIDE SEQUENCE</scope>
    <source>
        <strain evidence="2">GSL018</strain>
    </source>
</reference>
<feature type="region of interest" description="Disordered" evidence="1">
    <location>
        <begin position="35"/>
        <end position="58"/>
    </location>
</feature>
<dbReference type="EMBL" id="GBEZ01024144">
    <property type="protein sequence ID" value="JAC62812.1"/>
    <property type="molecule type" value="Transcribed_RNA"/>
</dbReference>
<organism evidence="2">
    <name type="scientific">Tetraselmis sp. GSL018</name>
    <dbReference type="NCBI Taxonomy" id="582737"/>
    <lineage>
        <taxon>Eukaryota</taxon>
        <taxon>Viridiplantae</taxon>
        <taxon>Chlorophyta</taxon>
        <taxon>core chlorophytes</taxon>
        <taxon>Chlorodendrophyceae</taxon>
        <taxon>Chlorodendrales</taxon>
        <taxon>Chlorodendraceae</taxon>
        <taxon>Tetraselmis</taxon>
    </lineage>
</organism>
<evidence type="ECO:0000256" key="1">
    <source>
        <dbReference type="SAM" id="MobiDB-lite"/>
    </source>
</evidence>
<gene>
    <name evidence="2" type="ORF">TSPGSL018_22248</name>
</gene>
<accession>A0A061QQ74</accession>